<keyword evidence="3" id="KW-0472">Membrane</keyword>
<dbReference type="InterPro" id="IPR005644">
    <property type="entry name" value="NolW-like"/>
</dbReference>
<keyword evidence="2 7" id="KW-0732">Signal</keyword>
<feature type="domain" description="NolW-like" evidence="9">
    <location>
        <begin position="346"/>
        <end position="436"/>
    </location>
</feature>
<evidence type="ECO:0000256" key="5">
    <source>
        <dbReference type="RuleBase" id="RU004004"/>
    </source>
</evidence>
<evidence type="ECO:0000313" key="10">
    <source>
        <dbReference type="EMBL" id="NYZ62242.1"/>
    </source>
</evidence>
<dbReference type="GO" id="GO:0009306">
    <property type="term" value="P:protein secretion"/>
    <property type="evidence" value="ECO:0007669"/>
    <property type="project" value="InterPro"/>
</dbReference>
<dbReference type="Gene3D" id="3.30.1370.120">
    <property type="match status" value="2"/>
</dbReference>
<evidence type="ECO:0000256" key="6">
    <source>
        <dbReference type="SAM" id="MobiDB-lite"/>
    </source>
</evidence>
<accession>A0A7Z0TYD0</accession>
<evidence type="ECO:0000256" key="1">
    <source>
        <dbReference type="ARBA" id="ARBA00004370"/>
    </source>
</evidence>
<evidence type="ECO:0008006" key="12">
    <source>
        <dbReference type="Google" id="ProtNLM"/>
    </source>
</evidence>
<evidence type="ECO:0000313" key="11">
    <source>
        <dbReference type="Proteomes" id="UP000589896"/>
    </source>
</evidence>
<dbReference type="Proteomes" id="UP000589896">
    <property type="component" value="Unassembled WGS sequence"/>
</dbReference>
<keyword evidence="5" id="KW-0813">Transport</keyword>
<evidence type="ECO:0000256" key="3">
    <source>
        <dbReference type="ARBA" id="ARBA00023136"/>
    </source>
</evidence>
<dbReference type="GO" id="GO:0015627">
    <property type="term" value="C:type II protein secretion system complex"/>
    <property type="evidence" value="ECO:0007669"/>
    <property type="project" value="TreeGrafter"/>
</dbReference>
<dbReference type="PANTHER" id="PTHR30332">
    <property type="entry name" value="PROBABLE GENERAL SECRETION PATHWAY PROTEIN D"/>
    <property type="match status" value="1"/>
</dbReference>
<evidence type="ECO:0000256" key="4">
    <source>
        <dbReference type="RuleBase" id="RU004003"/>
    </source>
</evidence>
<comment type="similarity">
    <text evidence="4">Belongs to the bacterial secretin family.</text>
</comment>
<dbReference type="PRINTS" id="PR00811">
    <property type="entry name" value="BCTERIALGSPD"/>
</dbReference>
<dbReference type="EMBL" id="JACCJZ010000013">
    <property type="protein sequence ID" value="NYZ62242.1"/>
    <property type="molecule type" value="Genomic_DNA"/>
</dbReference>
<dbReference type="InterPro" id="IPR004846">
    <property type="entry name" value="T2SS/T3SS_dom"/>
</dbReference>
<protein>
    <recommendedName>
        <fullName evidence="12">NolW-like domain-containing protein</fullName>
    </recommendedName>
</protein>
<feature type="compositionally biased region" description="Pro residues" evidence="6">
    <location>
        <begin position="711"/>
        <end position="725"/>
    </location>
</feature>
<feature type="signal peptide" evidence="7">
    <location>
        <begin position="1"/>
        <end position="21"/>
    </location>
</feature>
<evidence type="ECO:0000259" key="9">
    <source>
        <dbReference type="Pfam" id="PF03958"/>
    </source>
</evidence>
<dbReference type="PANTHER" id="PTHR30332:SF25">
    <property type="entry name" value="SECRETIN XPSD"/>
    <property type="match status" value="1"/>
</dbReference>
<evidence type="ECO:0000256" key="7">
    <source>
        <dbReference type="SAM" id="SignalP"/>
    </source>
</evidence>
<dbReference type="RefSeq" id="WP_180544470.1">
    <property type="nucleotide sequence ID" value="NZ_JACCJZ010000013.1"/>
</dbReference>
<dbReference type="InterPro" id="IPR001775">
    <property type="entry name" value="GspD/PilQ"/>
</dbReference>
<gene>
    <name evidence="10" type="ORF">H0E82_05640</name>
</gene>
<evidence type="ECO:0000259" key="8">
    <source>
        <dbReference type="Pfam" id="PF00263"/>
    </source>
</evidence>
<dbReference type="GO" id="GO:0009279">
    <property type="term" value="C:cell outer membrane"/>
    <property type="evidence" value="ECO:0007669"/>
    <property type="project" value="UniProtKB-SubCell"/>
</dbReference>
<comment type="subcellular location">
    <subcellularLocation>
        <location evidence="5">Cell outer membrane</location>
    </subcellularLocation>
    <subcellularLocation>
        <location evidence="1">Membrane</location>
    </subcellularLocation>
</comment>
<evidence type="ECO:0000256" key="2">
    <source>
        <dbReference type="ARBA" id="ARBA00022729"/>
    </source>
</evidence>
<comment type="caution">
    <text evidence="10">The sequence shown here is derived from an EMBL/GenBank/DDBJ whole genome shotgun (WGS) entry which is preliminary data.</text>
</comment>
<dbReference type="InterPro" id="IPR050810">
    <property type="entry name" value="Bact_Secretion_Sys_Channel"/>
</dbReference>
<dbReference type="Pfam" id="PF00263">
    <property type="entry name" value="Secretin"/>
    <property type="match status" value="1"/>
</dbReference>
<feature type="domain" description="Type II/III secretion system secretin-like" evidence="8">
    <location>
        <begin position="505"/>
        <end position="673"/>
    </location>
</feature>
<dbReference type="Pfam" id="PF03958">
    <property type="entry name" value="Secretin_N"/>
    <property type="match status" value="1"/>
</dbReference>
<dbReference type="AlphaFoldDB" id="A0A7Z0TYD0"/>
<feature type="region of interest" description="Disordered" evidence="6">
    <location>
        <begin position="368"/>
        <end position="392"/>
    </location>
</feature>
<keyword evidence="11" id="KW-1185">Reference proteome</keyword>
<proteinExistence type="inferred from homology"/>
<name>A0A7Z0TYD0_9GAMM</name>
<organism evidence="10 11">
    <name type="scientific">Luteimonas deserti</name>
    <dbReference type="NCBI Taxonomy" id="2752306"/>
    <lineage>
        <taxon>Bacteria</taxon>
        <taxon>Pseudomonadati</taxon>
        <taxon>Pseudomonadota</taxon>
        <taxon>Gammaproteobacteria</taxon>
        <taxon>Lysobacterales</taxon>
        <taxon>Lysobacteraceae</taxon>
        <taxon>Luteimonas</taxon>
    </lineage>
</organism>
<dbReference type="InterPro" id="IPR038591">
    <property type="entry name" value="NolW-like_sf"/>
</dbReference>
<feature type="chain" id="PRO_5031073784" description="NolW-like domain-containing protein" evidence="7">
    <location>
        <begin position="22"/>
        <end position="736"/>
    </location>
</feature>
<sequence length="736" mass="79298">MKFAMLPRPTFYLVAALTCLAGCTTPFRQTEIPAPLGIPPKDNIVSSAPIVGSEPQPTSLRQMPTPRLDMPGSASVNLGAGEQLPSLPEMPVRINVQDLPLTVLANEVFNSILGLNLNIDPQVAALEDLVTLNTQENLRPIELFRLTRQVLAEYGVAVEFEGGLVQLRLAPQGSSAIPPLIVSGRALPNVPVSHRPIFQLVELEVVRSGDAVRWLTTLFGTELKVTEETARNAILINGRPSQVRQAMEALRVFDRPLMRGRVSTRLEPAFLSADELSNRLTEVLNLQGYSANRSAGSPASIIVLPIAAANSVIIFATGRETLEYAVSWARELDRPAQHAGSESMFYYQVKNTKATDLATVLTSSMQQTQNAAAASTPSPAPGAGGAPSPAPVSVRGAAGASIMVDEPRNALIYQGDPAQWERMLKLIQQMDRAPRQVMIEVTLAEVLLDDDLNYGLSWFAKNGWGRFDGRIYGGAGSGGTRGPSGSGLSYLVDVAGQNRLALNAFAQDRRVSILSTPRLLVKSGSEANIDVGEEVPIVTMTTTSNQQTDGNTNLLQSIQYRKTGVILSIKPTIYSEDRIDLDISQEVSEARPLEANATANSPTIFNRSLNTSLSLRDGGSVVMAGLIRSNASDVDSGIPFIKDVPLLGNLFKSRNVLKNRTELVLLIVPYIVESQEQATELSQAVLQRFDLLDLDQALGPLEPEARVPLQPSYPSPSPLRVPEAPPAIRTPLPAGN</sequence>
<reference evidence="10 11" key="1">
    <citation type="submission" date="2020-07" db="EMBL/GenBank/DDBJ databases">
        <title>isolation of Luteimonas sp. SJ-16.</title>
        <authorList>
            <person name="Huang X.-X."/>
            <person name="Xu L."/>
            <person name="Sun J.-Q."/>
        </authorList>
    </citation>
    <scope>NUCLEOTIDE SEQUENCE [LARGE SCALE GENOMIC DNA]</scope>
    <source>
        <strain evidence="10 11">SJ-16</strain>
    </source>
</reference>
<feature type="region of interest" description="Disordered" evidence="6">
    <location>
        <begin position="703"/>
        <end position="736"/>
    </location>
</feature>